<dbReference type="Gene3D" id="1.20.910.10">
    <property type="entry name" value="Heme oxygenase-like"/>
    <property type="match status" value="1"/>
</dbReference>
<dbReference type="EMBL" id="CP029192">
    <property type="protein sequence ID" value="QES38193.1"/>
    <property type="molecule type" value="Genomic_DNA"/>
</dbReference>
<dbReference type="SUPFAM" id="SSF48613">
    <property type="entry name" value="Heme oxygenase-like"/>
    <property type="match status" value="1"/>
</dbReference>
<evidence type="ECO:0000313" key="3">
    <source>
        <dbReference type="EMBL" id="QES38193.1"/>
    </source>
</evidence>
<dbReference type="Proteomes" id="UP000322927">
    <property type="component" value="Chromosome"/>
</dbReference>
<evidence type="ECO:0000313" key="4">
    <source>
        <dbReference type="Proteomes" id="UP000322927"/>
    </source>
</evidence>
<dbReference type="RefSeq" id="WP_150220388.1">
    <property type="nucleotide sequence ID" value="NZ_CP029192.1"/>
</dbReference>
<sequence length="233" mass="25281">MTPTAQELLRTTAARLAPDPERNPVVPRVADGRAQLRTVALLALEQRHVIPSDRRSFQYLAQRAAESKDLESAAFFETVADGESVARERLDPLFDACGVSRSEAATYEPHPGCQAYPAYVAWLALNGEPADVVLALTANFAAWGHSCAAIARGLRDHYGFDDEACGFFDLFAEPAPDLDRQALAAVRAGLDRDRVTAAHLRFGRLLAHYEQLFWTTLAERESGAGESGAGGGR</sequence>
<accession>A0A5P2C6K3</accession>
<comment type="pathway">
    <text evidence="1">Cofactor biosynthesis; thiamine diphosphate biosynthesis.</text>
</comment>
<dbReference type="InterPro" id="IPR004305">
    <property type="entry name" value="Thiaminase-2/PQQC"/>
</dbReference>
<name>A0A5P2C6K3_STRVZ</name>
<dbReference type="AlphaFoldDB" id="A0A5P2C6K3"/>
<dbReference type="OrthoDB" id="3467339at2"/>
<organism evidence="3 4">
    <name type="scientific">Streptomyces venezuelae</name>
    <dbReference type="NCBI Taxonomy" id="54571"/>
    <lineage>
        <taxon>Bacteria</taxon>
        <taxon>Bacillati</taxon>
        <taxon>Actinomycetota</taxon>
        <taxon>Actinomycetes</taxon>
        <taxon>Kitasatosporales</taxon>
        <taxon>Streptomycetaceae</taxon>
        <taxon>Streptomyces</taxon>
    </lineage>
</organism>
<dbReference type="InterPro" id="IPR016084">
    <property type="entry name" value="Haem_Oase-like_multi-hlx"/>
</dbReference>
<dbReference type="Pfam" id="PF03070">
    <property type="entry name" value="TENA_THI-4"/>
    <property type="match status" value="1"/>
</dbReference>
<evidence type="ECO:0000259" key="2">
    <source>
        <dbReference type="Pfam" id="PF03070"/>
    </source>
</evidence>
<gene>
    <name evidence="3" type="ORF">DEJ48_36510</name>
</gene>
<protein>
    <submittedName>
        <fullName evidence="3">Transcriptional regulator</fullName>
    </submittedName>
</protein>
<reference evidence="3 4" key="1">
    <citation type="submission" date="2018-05" db="EMBL/GenBank/DDBJ databases">
        <title>Streptomyces venezuelae.</title>
        <authorList>
            <person name="Kim W."/>
            <person name="Lee N."/>
            <person name="Cho B.-K."/>
        </authorList>
    </citation>
    <scope>NUCLEOTIDE SEQUENCE [LARGE SCALE GENOMIC DNA]</scope>
    <source>
        <strain evidence="3 4">ATCC 14584</strain>
    </source>
</reference>
<feature type="domain" description="Thiaminase-2/PQQC" evidence="2">
    <location>
        <begin position="58"/>
        <end position="183"/>
    </location>
</feature>
<evidence type="ECO:0000256" key="1">
    <source>
        <dbReference type="ARBA" id="ARBA00004948"/>
    </source>
</evidence>
<proteinExistence type="predicted"/>